<dbReference type="PANTHER" id="PTHR43031">
    <property type="entry name" value="FAD-DEPENDENT OXIDOREDUCTASE"/>
    <property type="match status" value="1"/>
</dbReference>
<evidence type="ECO:0000259" key="1">
    <source>
        <dbReference type="PROSITE" id="PS50206"/>
    </source>
</evidence>
<dbReference type="Gene3D" id="3.40.250.10">
    <property type="entry name" value="Rhodanese-like domain"/>
    <property type="match status" value="1"/>
</dbReference>
<dbReference type="SMART" id="SM00450">
    <property type="entry name" value="RHOD"/>
    <property type="match status" value="1"/>
</dbReference>
<protein>
    <submittedName>
        <fullName evidence="2">Sulfurtransferase</fullName>
    </submittedName>
</protein>
<feature type="domain" description="Rhodanese" evidence="1">
    <location>
        <begin position="14"/>
        <end position="106"/>
    </location>
</feature>
<name>A0ABR7MD53_9BACT</name>
<dbReference type="PANTHER" id="PTHR43031:SF1">
    <property type="entry name" value="PYRIDINE NUCLEOTIDE-DISULPHIDE OXIDOREDUCTASE"/>
    <property type="match status" value="1"/>
</dbReference>
<dbReference type="InterPro" id="IPR001763">
    <property type="entry name" value="Rhodanese-like_dom"/>
</dbReference>
<dbReference type="CDD" id="cd00158">
    <property type="entry name" value="RHOD"/>
    <property type="match status" value="1"/>
</dbReference>
<sequence length="139" mass="15513">MINEICPTQTRVWIKRGALLVDVREKEEVEQLAFEVPSIINIPLSEFDARFRELPLDRELVMVCRSGARSLRATGFLINHGYDPVKVVNMKHGILKWAFKGFPLKGDVAILGDLGNYGSCHGHAKHSHPHPHSDSGACC</sequence>
<accession>A0ABR7MD53</accession>
<proteinExistence type="predicted"/>
<dbReference type="PROSITE" id="PS50206">
    <property type="entry name" value="RHODANESE_3"/>
    <property type="match status" value="1"/>
</dbReference>
<dbReference type="InterPro" id="IPR036873">
    <property type="entry name" value="Rhodanese-like_dom_sf"/>
</dbReference>
<dbReference type="SUPFAM" id="SSF52821">
    <property type="entry name" value="Rhodanese/Cell cycle control phosphatase"/>
    <property type="match status" value="1"/>
</dbReference>
<organism evidence="2 3">
    <name type="scientific">Flavihumibacter stibioxidans</name>
    <dbReference type="NCBI Taxonomy" id="1834163"/>
    <lineage>
        <taxon>Bacteria</taxon>
        <taxon>Pseudomonadati</taxon>
        <taxon>Bacteroidota</taxon>
        <taxon>Chitinophagia</taxon>
        <taxon>Chitinophagales</taxon>
        <taxon>Chitinophagaceae</taxon>
        <taxon>Flavihumibacter</taxon>
    </lineage>
</organism>
<keyword evidence="3" id="KW-1185">Reference proteome</keyword>
<dbReference type="RefSeq" id="WP_187257811.1">
    <property type="nucleotide sequence ID" value="NZ_JBHULF010000020.1"/>
</dbReference>
<comment type="caution">
    <text evidence="2">The sequence shown here is derived from an EMBL/GenBank/DDBJ whole genome shotgun (WGS) entry which is preliminary data.</text>
</comment>
<evidence type="ECO:0000313" key="2">
    <source>
        <dbReference type="EMBL" id="MBC6492488.1"/>
    </source>
</evidence>
<dbReference type="Pfam" id="PF00581">
    <property type="entry name" value="Rhodanese"/>
    <property type="match status" value="1"/>
</dbReference>
<gene>
    <name evidence="2" type="ORF">BC349_15615</name>
</gene>
<dbReference type="InterPro" id="IPR050229">
    <property type="entry name" value="GlpE_sulfurtransferase"/>
</dbReference>
<dbReference type="Proteomes" id="UP000765802">
    <property type="component" value="Unassembled WGS sequence"/>
</dbReference>
<dbReference type="EMBL" id="MBUA01000028">
    <property type="protein sequence ID" value="MBC6492488.1"/>
    <property type="molecule type" value="Genomic_DNA"/>
</dbReference>
<evidence type="ECO:0000313" key="3">
    <source>
        <dbReference type="Proteomes" id="UP000765802"/>
    </source>
</evidence>
<reference evidence="2 3" key="1">
    <citation type="submission" date="2016-07" db="EMBL/GenBank/DDBJ databases">
        <title>Genome analysis of Flavihumibacter stibioxidans YS-17.</title>
        <authorList>
            <person name="Shi K."/>
            <person name="Han Y."/>
            <person name="Wang G."/>
        </authorList>
    </citation>
    <scope>NUCLEOTIDE SEQUENCE [LARGE SCALE GENOMIC DNA]</scope>
    <source>
        <strain evidence="2 3">YS-17</strain>
    </source>
</reference>